<name>A0A9X3NKW9_9ACTN</name>
<comment type="caution">
    <text evidence="5">The sequence shown here is derived from an EMBL/GenBank/DDBJ whole genome shotgun (WGS) entry which is preliminary data.</text>
</comment>
<dbReference type="CDD" id="cd07377">
    <property type="entry name" value="WHTH_GntR"/>
    <property type="match status" value="1"/>
</dbReference>
<organism evidence="5 6">
    <name type="scientific">Solirubrobacter phytolaccae</name>
    <dbReference type="NCBI Taxonomy" id="1404360"/>
    <lineage>
        <taxon>Bacteria</taxon>
        <taxon>Bacillati</taxon>
        <taxon>Actinomycetota</taxon>
        <taxon>Thermoleophilia</taxon>
        <taxon>Solirubrobacterales</taxon>
        <taxon>Solirubrobacteraceae</taxon>
        <taxon>Solirubrobacter</taxon>
    </lineage>
</organism>
<proteinExistence type="predicted"/>
<evidence type="ECO:0000256" key="3">
    <source>
        <dbReference type="ARBA" id="ARBA00023163"/>
    </source>
</evidence>
<dbReference type="EMBL" id="JAPDDP010000116">
    <property type="protein sequence ID" value="MDA0185471.1"/>
    <property type="molecule type" value="Genomic_DNA"/>
</dbReference>
<dbReference type="GO" id="GO:0003677">
    <property type="term" value="F:DNA binding"/>
    <property type="evidence" value="ECO:0007669"/>
    <property type="project" value="UniProtKB-KW"/>
</dbReference>
<dbReference type="Pfam" id="PF07729">
    <property type="entry name" value="FCD"/>
    <property type="match status" value="1"/>
</dbReference>
<keyword evidence="1" id="KW-0805">Transcription regulation</keyword>
<evidence type="ECO:0000313" key="6">
    <source>
        <dbReference type="Proteomes" id="UP001147653"/>
    </source>
</evidence>
<dbReference type="GO" id="GO:0003700">
    <property type="term" value="F:DNA-binding transcription factor activity"/>
    <property type="evidence" value="ECO:0007669"/>
    <property type="project" value="InterPro"/>
</dbReference>
<dbReference type="RefSeq" id="WP_270029977.1">
    <property type="nucleotide sequence ID" value="NZ_JAPDDP010000116.1"/>
</dbReference>
<reference evidence="5" key="1">
    <citation type="submission" date="2022-10" db="EMBL/GenBank/DDBJ databases">
        <title>The WGS of Solirubrobacter phytolaccae KCTC 29190.</title>
        <authorList>
            <person name="Jiang Z."/>
        </authorList>
    </citation>
    <scope>NUCLEOTIDE SEQUENCE</scope>
    <source>
        <strain evidence="5">KCTC 29190</strain>
    </source>
</reference>
<evidence type="ECO:0000313" key="5">
    <source>
        <dbReference type="EMBL" id="MDA0185471.1"/>
    </source>
</evidence>
<dbReference type="Proteomes" id="UP001147653">
    <property type="component" value="Unassembled WGS sequence"/>
</dbReference>
<dbReference type="InterPro" id="IPR036388">
    <property type="entry name" value="WH-like_DNA-bd_sf"/>
</dbReference>
<keyword evidence="6" id="KW-1185">Reference proteome</keyword>
<dbReference type="SUPFAM" id="SSF46785">
    <property type="entry name" value="Winged helix' DNA-binding domain"/>
    <property type="match status" value="1"/>
</dbReference>
<protein>
    <submittedName>
        <fullName evidence="5">GntR family transcriptional regulator</fullName>
    </submittedName>
</protein>
<dbReference type="PANTHER" id="PTHR43537:SF50">
    <property type="entry name" value="TRANSCRIPTIONAL REGULATORY PROTEIN"/>
    <property type="match status" value="1"/>
</dbReference>
<dbReference type="SMART" id="SM00345">
    <property type="entry name" value="HTH_GNTR"/>
    <property type="match status" value="1"/>
</dbReference>
<feature type="domain" description="HTH gntR-type" evidence="4">
    <location>
        <begin position="1"/>
        <end position="68"/>
    </location>
</feature>
<dbReference type="Pfam" id="PF00392">
    <property type="entry name" value="GntR"/>
    <property type="match status" value="1"/>
</dbReference>
<dbReference type="Gene3D" id="1.20.120.530">
    <property type="entry name" value="GntR ligand-binding domain-like"/>
    <property type="match status" value="1"/>
</dbReference>
<dbReference type="InterPro" id="IPR008920">
    <property type="entry name" value="TF_FadR/GntR_C"/>
</dbReference>
<sequence length="216" mass="22585">MTAVEEVAQALRSSILDGERPAGSRLVEAELCAQYGVARHSLRAALRTLAGEGIVVIETNRGARVARLGGEEIIALFELRTALEVEAARLALERGPLPASVYAALAVLERACAAGAWGAINAAHNGLHRAIVEAADSPRIAAAHASLDGELKLFMNQLEPLWSAERMAADHAALVRGLERDGPTALRGHLSESAAALVAAEGDTGRPRRVGDAAAR</sequence>
<accession>A0A9X3NKW9</accession>
<dbReference type="SUPFAM" id="SSF48008">
    <property type="entry name" value="GntR ligand-binding domain-like"/>
    <property type="match status" value="1"/>
</dbReference>
<dbReference type="InterPro" id="IPR036390">
    <property type="entry name" value="WH_DNA-bd_sf"/>
</dbReference>
<dbReference type="Gene3D" id="1.10.10.10">
    <property type="entry name" value="Winged helix-like DNA-binding domain superfamily/Winged helix DNA-binding domain"/>
    <property type="match status" value="1"/>
</dbReference>
<dbReference type="PANTHER" id="PTHR43537">
    <property type="entry name" value="TRANSCRIPTIONAL REGULATOR, GNTR FAMILY"/>
    <property type="match status" value="1"/>
</dbReference>
<dbReference type="SMART" id="SM00895">
    <property type="entry name" value="FCD"/>
    <property type="match status" value="1"/>
</dbReference>
<evidence type="ECO:0000256" key="2">
    <source>
        <dbReference type="ARBA" id="ARBA00023125"/>
    </source>
</evidence>
<gene>
    <name evidence="5" type="ORF">OJ997_34510</name>
</gene>
<keyword evidence="2" id="KW-0238">DNA-binding</keyword>
<keyword evidence="3" id="KW-0804">Transcription</keyword>
<evidence type="ECO:0000259" key="4">
    <source>
        <dbReference type="PROSITE" id="PS50949"/>
    </source>
</evidence>
<dbReference type="InterPro" id="IPR011711">
    <property type="entry name" value="GntR_C"/>
</dbReference>
<dbReference type="PROSITE" id="PS50949">
    <property type="entry name" value="HTH_GNTR"/>
    <property type="match status" value="1"/>
</dbReference>
<dbReference type="AlphaFoldDB" id="A0A9X3NKW9"/>
<dbReference type="InterPro" id="IPR000524">
    <property type="entry name" value="Tscrpt_reg_HTH_GntR"/>
</dbReference>
<evidence type="ECO:0000256" key="1">
    <source>
        <dbReference type="ARBA" id="ARBA00023015"/>
    </source>
</evidence>